<dbReference type="EMBL" id="MU273547">
    <property type="protein sequence ID" value="KAI0032397.1"/>
    <property type="molecule type" value="Genomic_DNA"/>
</dbReference>
<keyword evidence="2" id="KW-1185">Reference proteome</keyword>
<proteinExistence type="predicted"/>
<organism evidence="1 2">
    <name type="scientific">Vararia minispora EC-137</name>
    <dbReference type="NCBI Taxonomy" id="1314806"/>
    <lineage>
        <taxon>Eukaryota</taxon>
        <taxon>Fungi</taxon>
        <taxon>Dikarya</taxon>
        <taxon>Basidiomycota</taxon>
        <taxon>Agaricomycotina</taxon>
        <taxon>Agaricomycetes</taxon>
        <taxon>Russulales</taxon>
        <taxon>Lachnocladiaceae</taxon>
        <taxon>Vararia</taxon>
    </lineage>
</organism>
<reference evidence="1" key="1">
    <citation type="submission" date="2021-02" db="EMBL/GenBank/DDBJ databases">
        <authorList>
            <consortium name="DOE Joint Genome Institute"/>
            <person name="Ahrendt S."/>
            <person name="Looney B.P."/>
            <person name="Miyauchi S."/>
            <person name="Morin E."/>
            <person name="Drula E."/>
            <person name="Courty P.E."/>
            <person name="Chicoki N."/>
            <person name="Fauchery L."/>
            <person name="Kohler A."/>
            <person name="Kuo A."/>
            <person name="Labutti K."/>
            <person name="Pangilinan J."/>
            <person name="Lipzen A."/>
            <person name="Riley R."/>
            <person name="Andreopoulos W."/>
            <person name="He G."/>
            <person name="Johnson J."/>
            <person name="Barry K.W."/>
            <person name="Grigoriev I.V."/>
            <person name="Nagy L."/>
            <person name="Hibbett D."/>
            <person name="Henrissat B."/>
            <person name="Matheny P.B."/>
            <person name="Labbe J."/>
            <person name="Martin F."/>
        </authorList>
    </citation>
    <scope>NUCLEOTIDE SEQUENCE</scope>
    <source>
        <strain evidence="1">EC-137</strain>
    </source>
</reference>
<reference evidence="1" key="2">
    <citation type="journal article" date="2022" name="New Phytol.">
        <title>Evolutionary transition to the ectomycorrhizal habit in the genomes of a hyperdiverse lineage of mushroom-forming fungi.</title>
        <authorList>
            <person name="Looney B."/>
            <person name="Miyauchi S."/>
            <person name="Morin E."/>
            <person name="Drula E."/>
            <person name="Courty P.E."/>
            <person name="Kohler A."/>
            <person name="Kuo A."/>
            <person name="LaButti K."/>
            <person name="Pangilinan J."/>
            <person name="Lipzen A."/>
            <person name="Riley R."/>
            <person name="Andreopoulos W."/>
            <person name="He G."/>
            <person name="Johnson J."/>
            <person name="Nolan M."/>
            <person name="Tritt A."/>
            <person name="Barry K.W."/>
            <person name="Grigoriev I.V."/>
            <person name="Nagy L.G."/>
            <person name="Hibbett D."/>
            <person name="Henrissat B."/>
            <person name="Matheny P.B."/>
            <person name="Labbe J."/>
            <person name="Martin F.M."/>
        </authorList>
    </citation>
    <scope>NUCLEOTIDE SEQUENCE</scope>
    <source>
        <strain evidence="1">EC-137</strain>
    </source>
</reference>
<evidence type="ECO:0000313" key="1">
    <source>
        <dbReference type="EMBL" id="KAI0032397.1"/>
    </source>
</evidence>
<evidence type="ECO:0000313" key="2">
    <source>
        <dbReference type="Proteomes" id="UP000814128"/>
    </source>
</evidence>
<sequence>MPSIADVMNWIGACVGVIAIVVPVSLFVVGIGSVWFLPSTLVHRLSSRLSEIETSIVTLYDHDWELNGIEERIFRQMWAAMFEGLWFDIWCLAGDVVTLEREVEIATSEYQFTLLSIANTVHPLPQAFVDEWTVPDDWEIDPDVIGVPVHNVLAPVHNVLAPVHAVAVPAPAVAAPAHAVATPAHNVAYPPHYSAVQDDTV</sequence>
<gene>
    <name evidence="1" type="ORF">K488DRAFT_85880</name>
</gene>
<accession>A0ACB8QL58</accession>
<name>A0ACB8QL58_9AGAM</name>
<protein>
    <submittedName>
        <fullName evidence="1">Uncharacterized protein</fullName>
    </submittedName>
</protein>
<dbReference type="Proteomes" id="UP000814128">
    <property type="component" value="Unassembled WGS sequence"/>
</dbReference>
<comment type="caution">
    <text evidence="1">The sequence shown here is derived from an EMBL/GenBank/DDBJ whole genome shotgun (WGS) entry which is preliminary data.</text>
</comment>